<keyword evidence="3" id="KW-0732">Signal</keyword>
<feature type="transmembrane region" description="Helical" evidence="2">
    <location>
        <begin position="44"/>
        <end position="66"/>
    </location>
</feature>
<evidence type="ECO:0000256" key="2">
    <source>
        <dbReference type="SAM" id="Phobius"/>
    </source>
</evidence>
<evidence type="ECO:0000256" key="3">
    <source>
        <dbReference type="SAM" id="SignalP"/>
    </source>
</evidence>
<gene>
    <name evidence="4" type="ORF">P171DRAFT_439543</name>
</gene>
<accession>A0A9P4PVJ3</accession>
<feature type="chain" id="PRO_5040210961" evidence="3">
    <location>
        <begin position="21"/>
        <end position="217"/>
    </location>
</feature>
<evidence type="ECO:0000256" key="1">
    <source>
        <dbReference type="SAM" id="MobiDB-lite"/>
    </source>
</evidence>
<dbReference type="AlphaFoldDB" id="A0A9P4PVJ3"/>
<comment type="caution">
    <text evidence="4">The sequence shown here is derived from an EMBL/GenBank/DDBJ whole genome shotgun (WGS) entry which is preliminary data.</text>
</comment>
<feature type="signal peptide" evidence="3">
    <location>
        <begin position="1"/>
        <end position="20"/>
    </location>
</feature>
<sequence length="217" mass="23725">MCSKLLSFLSLLALAVIVTAAPVPESNDTAQDGKYAKDKSATRPVLSYILGGAGCLVILGIMFFACCKYKRGERVLGMQKKQQVTTMRDADIDIKMNRMRAASHQLGSQQRTLEPIYGTANLYGWSGKAPSKNAGQAYMAPDLDKPLPRRPMHDRGHREHEVKIPAPVARPSQHAGRKPVPVVSIPVVYPDRGGYYNIPLQKSGTAAPGEAHGHRYM</sequence>
<evidence type="ECO:0000313" key="5">
    <source>
        <dbReference type="Proteomes" id="UP000799764"/>
    </source>
</evidence>
<reference evidence="4" key="1">
    <citation type="journal article" date="2020" name="Stud. Mycol.">
        <title>101 Dothideomycetes genomes: a test case for predicting lifestyles and emergence of pathogens.</title>
        <authorList>
            <person name="Haridas S."/>
            <person name="Albert R."/>
            <person name="Binder M."/>
            <person name="Bloem J."/>
            <person name="Labutti K."/>
            <person name="Salamov A."/>
            <person name="Andreopoulos B."/>
            <person name="Baker S."/>
            <person name="Barry K."/>
            <person name="Bills G."/>
            <person name="Bluhm B."/>
            <person name="Cannon C."/>
            <person name="Castanera R."/>
            <person name="Culley D."/>
            <person name="Daum C."/>
            <person name="Ezra D."/>
            <person name="Gonzalez J."/>
            <person name="Henrissat B."/>
            <person name="Kuo A."/>
            <person name="Liang C."/>
            <person name="Lipzen A."/>
            <person name="Lutzoni F."/>
            <person name="Magnuson J."/>
            <person name="Mondo S."/>
            <person name="Nolan M."/>
            <person name="Ohm R."/>
            <person name="Pangilinan J."/>
            <person name="Park H.-J."/>
            <person name="Ramirez L."/>
            <person name="Alfaro M."/>
            <person name="Sun H."/>
            <person name="Tritt A."/>
            <person name="Yoshinaga Y."/>
            <person name="Zwiers L.-H."/>
            <person name="Turgeon B."/>
            <person name="Goodwin S."/>
            <person name="Spatafora J."/>
            <person name="Crous P."/>
            <person name="Grigoriev I."/>
        </authorList>
    </citation>
    <scope>NUCLEOTIDE SEQUENCE</scope>
    <source>
        <strain evidence="4">CBS 690.94</strain>
    </source>
</reference>
<feature type="compositionally biased region" description="Basic and acidic residues" evidence="1">
    <location>
        <begin position="142"/>
        <end position="160"/>
    </location>
</feature>
<dbReference type="EMBL" id="MU001493">
    <property type="protein sequence ID" value="KAF2451002.1"/>
    <property type="molecule type" value="Genomic_DNA"/>
</dbReference>
<organism evidence="4 5">
    <name type="scientific">Karstenula rhodostoma CBS 690.94</name>
    <dbReference type="NCBI Taxonomy" id="1392251"/>
    <lineage>
        <taxon>Eukaryota</taxon>
        <taxon>Fungi</taxon>
        <taxon>Dikarya</taxon>
        <taxon>Ascomycota</taxon>
        <taxon>Pezizomycotina</taxon>
        <taxon>Dothideomycetes</taxon>
        <taxon>Pleosporomycetidae</taxon>
        <taxon>Pleosporales</taxon>
        <taxon>Massarineae</taxon>
        <taxon>Didymosphaeriaceae</taxon>
        <taxon>Karstenula</taxon>
    </lineage>
</organism>
<proteinExistence type="predicted"/>
<dbReference type="Proteomes" id="UP000799764">
    <property type="component" value="Unassembled WGS sequence"/>
</dbReference>
<feature type="region of interest" description="Disordered" evidence="1">
    <location>
        <begin position="141"/>
        <end position="160"/>
    </location>
</feature>
<protein>
    <submittedName>
        <fullName evidence="4">Uncharacterized protein</fullName>
    </submittedName>
</protein>
<keyword evidence="5" id="KW-1185">Reference proteome</keyword>
<keyword evidence="2" id="KW-0472">Membrane</keyword>
<evidence type="ECO:0000313" key="4">
    <source>
        <dbReference type="EMBL" id="KAF2451002.1"/>
    </source>
</evidence>
<name>A0A9P4PVJ3_9PLEO</name>
<keyword evidence="2" id="KW-1133">Transmembrane helix</keyword>
<keyword evidence="2" id="KW-0812">Transmembrane</keyword>
<dbReference type="OrthoDB" id="3796445at2759"/>